<dbReference type="InterPro" id="IPR013763">
    <property type="entry name" value="Cyclin-like_dom"/>
</dbReference>
<dbReference type="InterPro" id="IPR004367">
    <property type="entry name" value="Cyclin_C-dom"/>
</dbReference>
<evidence type="ECO:0000256" key="2">
    <source>
        <dbReference type="ARBA" id="ARBA00023127"/>
    </source>
</evidence>
<dbReference type="PANTHER" id="PTHR10177">
    <property type="entry name" value="CYCLINS"/>
    <property type="match status" value="1"/>
</dbReference>
<organism evidence="7 8">
    <name type="scientific">Coffea arabica</name>
    <name type="common">Arabian coffee</name>
    <dbReference type="NCBI Taxonomy" id="13443"/>
    <lineage>
        <taxon>Eukaryota</taxon>
        <taxon>Viridiplantae</taxon>
        <taxon>Streptophyta</taxon>
        <taxon>Embryophyta</taxon>
        <taxon>Tracheophyta</taxon>
        <taxon>Spermatophyta</taxon>
        <taxon>Magnoliopsida</taxon>
        <taxon>eudicotyledons</taxon>
        <taxon>Gunneridae</taxon>
        <taxon>Pentapetalae</taxon>
        <taxon>asterids</taxon>
        <taxon>lamiids</taxon>
        <taxon>Gentianales</taxon>
        <taxon>Rubiaceae</taxon>
        <taxon>Ixoroideae</taxon>
        <taxon>Gardenieae complex</taxon>
        <taxon>Bertiereae - Coffeeae clade</taxon>
        <taxon>Coffeeae</taxon>
        <taxon>Coffea</taxon>
    </lineage>
</organism>
<dbReference type="GeneID" id="113716106"/>
<dbReference type="InterPro" id="IPR039361">
    <property type="entry name" value="Cyclin"/>
</dbReference>
<name>A0A6P6V0I9_COFAR</name>
<keyword evidence="2 4" id="KW-0195">Cyclin</keyword>
<dbReference type="RefSeq" id="XP_027096205.2">
    <property type="nucleotide sequence ID" value="XM_027240404.2"/>
</dbReference>
<evidence type="ECO:0000256" key="3">
    <source>
        <dbReference type="ARBA" id="ARBA00023306"/>
    </source>
</evidence>
<dbReference type="Pfam" id="PF02984">
    <property type="entry name" value="Cyclin_C"/>
    <property type="match status" value="1"/>
</dbReference>
<reference evidence="8" key="2">
    <citation type="submission" date="2025-08" db="UniProtKB">
        <authorList>
            <consortium name="RefSeq"/>
        </authorList>
    </citation>
    <scope>IDENTIFICATION</scope>
    <source>
        <tissue evidence="8">Leaves</tissue>
    </source>
</reference>
<accession>A0A6P6V0I9</accession>
<evidence type="ECO:0000256" key="5">
    <source>
        <dbReference type="SAM" id="MobiDB-lite"/>
    </source>
</evidence>
<evidence type="ECO:0000256" key="4">
    <source>
        <dbReference type="RuleBase" id="RU000383"/>
    </source>
</evidence>
<dbReference type="Gene3D" id="1.10.472.10">
    <property type="entry name" value="Cyclin-like"/>
    <property type="match status" value="2"/>
</dbReference>
<dbReference type="OrthoDB" id="5590282at2759"/>
<dbReference type="Pfam" id="PF00134">
    <property type="entry name" value="Cyclin_N"/>
    <property type="match status" value="1"/>
</dbReference>
<evidence type="ECO:0000259" key="6">
    <source>
        <dbReference type="SMART" id="SM00385"/>
    </source>
</evidence>
<dbReference type="InterPro" id="IPR036915">
    <property type="entry name" value="Cyclin-like_sf"/>
</dbReference>
<keyword evidence="3" id="KW-0131">Cell cycle</keyword>
<sequence length="551" mass="63312">MKRKAEPQLQQKQSIFVAVKKQLRSKLPHRRRRFHISPVLHSSSDFATEELSCEVDSSRASVLSINQLPEFRRVYGKEESDRGGYGDVEVSESSCVESCSGAVSGKFVEKKLKRNEEVSEKFAKNQVVSELKSGVNEDSETGNKSEISAVWSFSGENLKLRDVKVIETISNDVVSVRLESEKTVQKYESGEEEFEPESGAQSKKQLSPSDFDFTCSEDFENGCVSEQEDYSSSYSELQSEIFPESCSDFDFSDYSPSIWYDDSGSQFSEKSMNDESPSPTFQLFIQFSQQFCRSNFPFETNSDHNDSHDFTVLGLEEEEDEESYRMIRKRERRQVYLHDYAEEYCSTTNYGDLIIQQRLEMVHWIVEQSTIKELQRETMFLGVSLLDRFLSKGYFKTKRNLQIAGIACLTLATRIEENQPLNSVRQKMFYIGSNAYSRSEVVAMEWLVQEVLKFQCYLPSMYNFLWFYLKAARANEKVEKTVKYLAVLALLGHEQLCYWPSTVAAGLVILACVAENQEAYCFGVTETHAQIKDDHLPECLKSLAWLVKYIT</sequence>
<dbReference type="GO" id="GO:0051301">
    <property type="term" value="P:cell division"/>
    <property type="evidence" value="ECO:0007669"/>
    <property type="project" value="UniProtKB-KW"/>
</dbReference>
<dbReference type="PROSITE" id="PS00292">
    <property type="entry name" value="CYCLINS"/>
    <property type="match status" value="1"/>
</dbReference>
<comment type="similarity">
    <text evidence="4">Belongs to the cyclin family.</text>
</comment>
<protein>
    <submittedName>
        <fullName evidence="8">Cyclin-SDS-like</fullName>
    </submittedName>
</protein>
<evidence type="ECO:0000256" key="1">
    <source>
        <dbReference type="ARBA" id="ARBA00022618"/>
    </source>
</evidence>
<dbReference type="SMART" id="SM00385">
    <property type="entry name" value="CYCLIN"/>
    <property type="match status" value="1"/>
</dbReference>
<reference evidence="7" key="1">
    <citation type="journal article" date="2025" name="Foods">
        <title>Unveiling the Microbial Signatures of Arabica Coffee Cherries: Insights into Ripeness Specific Diversity, Functional Traits, and Implications for Quality and Safety.</title>
        <authorList>
            <consortium name="RefSeq"/>
            <person name="Tenea G.N."/>
            <person name="Cifuentes V."/>
            <person name="Reyes P."/>
            <person name="Cevallos-Vallejos M."/>
        </authorList>
    </citation>
    <scope>NUCLEOTIDE SEQUENCE [LARGE SCALE GENOMIC DNA]</scope>
</reference>
<dbReference type="InterPro" id="IPR006671">
    <property type="entry name" value="Cyclin_N"/>
</dbReference>
<feature type="domain" description="Cyclin-like" evidence="6">
    <location>
        <begin position="363"/>
        <end position="450"/>
    </location>
</feature>
<dbReference type="AlphaFoldDB" id="A0A6P6V0I9"/>
<dbReference type="Proteomes" id="UP001652660">
    <property type="component" value="Chromosome 11c"/>
</dbReference>
<evidence type="ECO:0000313" key="8">
    <source>
        <dbReference type="RefSeq" id="XP_027096205.2"/>
    </source>
</evidence>
<proteinExistence type="inferred from homology"/>
<evidence type="ECO:0000313" key="7">
    <source>
        <dbReference type="Proteomes" id="UP001652660"/>
    </source>
</evidence>
<feature type="region of interest" description="Disordered" evidence="5">
    <location>
        <begin position="181"/>
        <end position="207"/>
    </location>
</feature>
<gene>
    <name evidence="8" type="primary">LOC113716106</name>
</gene>
<dbReference type="InterPro" id="IPR048258">
    <property type="entry name" value="Cyclins_cyclin-box"/>
</dbReference>
<dbReference type="SUPFAM" id="SSF47954">
    <property type="entry name" value="Cyclin-like"/>
    <property type="match status" value="2"/>
</dbReference>
<keyword evidence="7" id="KW-1185">Reference proteome</keyword>
<keyword evidence="1" id="KW-0132">Cell division</keyword>